<feature type="compositionally biased region" description="Basic and acidic residues" evidence="1">
    <location>
        <begin position="80"/>
        <end position="93"/>
    </location>
</feature>
<evidence type="ECO:0000256" key="1">
    <source>
        <dbReference type="SAM" id="MobiDB-lite"/>
    </source>
</evidence>
<name>A0A2P5HN36_DIAHE</name>
<keyword evidence="2" id="KW-0472">Membrane</keyword>
<gene>
    <name evidence="3" type="ORF">DHEL01_v209932</name>
</gene>
<keyword evidence="2" id="KW-1133">Transmembrane helix</keyword>
<evidence type="ECO:0000313" key="4">
    <source>
        <dbReference type="Proteomes" id="UP000094444"/>
    </source>
</evidence>
<accession>A0A2P5HN36</accession>
<dbReference type="EMBL" id="MAVT02001199">
    <property type="protein sequence ID" value="POS71676.1"/>
    <property type="molecule type" value="Genomic_DNA"/>
</dbReference>
<keyword evidence="4" id="KW-1185">Reference proteome</keyword>
<evidence type="ECO:0000256" key="2">
    <source>
        <dbReference type="SAM" id="Phobius"/>
    </source>
</evidence>
<dbReference type="AlphaFoldDB" id="A0A2P5HN36"/>
<proteinExistence type="predicted"/>
<sequence>MDLPSVGFILVAPLAGVYFAAGLPGCGVFFPQGSTTLFSDPLGTSSTPAHRVEDQFRQFEKAGPENMPSSPPSGATRDPVPVDHGDFVDSEHEGDIEDEAEDSLKYL</sequence>
<dbReference type="InParanoid" id="A0A2P5HN36"/>
<evidence type="ECO:0000313" key="3">
    <source>
        <dbReference type="EMBL" id="POS71676.1"/>
    </source>
</evidence>
<reference evidence="3" key="1">
    <citation type="submission" date="2017-09" db="EMBL/GenBank/DDBJ databases">
        <title>Polyketide synthases of a Diaporthe helianthi virulent isolate.</title>
        <authorList>
            <person name="Baroncelli R."/>
        </authorList>
    </citation>
    <scope>NUCLEOTIDE SEQUENCE [LARGE SCALE GENOMIC DNA]</scope>
    <source>
        <strain evidence="3">7/96</strain>
    </source>
</reference>
<dbReference type="Proteomes" id="UP000094444">
    <property type="component" value="Unassembled WGS sequence"/>
</dbReference>
<feature type="region of interest" description="Disordered" evidence="1">
    <location>
        <begin position="60"/>
        <end position="107"/>
    </location>
</feature>
<organism evidence="3 4">
    <name type="scientific">Diaporthe helianthi</name>
    <dbReference type="NCBI Taxonomy" id="158607"/>
    <lineage>
        <taxon>Eukaryota</taxon>
        <taxon>Fungi</taxon>
        <taxon>Dikarya</taxon>
        <taxon>Ascomycota</taxon>
        <taxon>Pezizomycotina</taxon>
        <taxon>Sordariomycetes</taxon>
        <taxon>Sordariomycetidae</taxon>
        <taxon>Diaporthales</taxon>
        <taxon>Diaporthaceae</taxon>
        <taxon>Diaporthe</taxon>
    </lineage>
</organism>
<protein>
    <submittedName>
        <fullName evidence="3">Uncharacterized protein</fullName>
    </submittedName>
</protein>
<comment type="caution">
    <text evidence="3">The sequence shown here is derived from an EMBL/GenBank/DDBJ whole genome shotgun (WGS) entry which is preliminary data.</text>
</comment>
<feature type="transmembrane region" description="Helical" evidence="2">
    <location>
        <begin position="6"/>
        <end position="30"/>
    </location>
</feature>
<keyword evidence="2" id="KW-0812">Transmembrane</keyword>